<dbReference type="GO" id="GO:0051453">
    <property type="term" value="P:regulation of intracellular pH"/>
    <property type="evidence" value="ECO:0007669"/>
    <property type="project" value="TreeGrafter"/>
</dbReference>
<sequence length="521" mass="54041">MHAVILLGLLVAGIVVLTPVSDRIGVPQPVLLTIYGLVLGVVPFVPAPDLEPDLILPLVLPPLLFAATQNASVRELRSAARPILGLAVGLTVLTAAAVTVVGHWLGLSWPVAAVLGGVVSPPDPVAATAVASRLRLPPRLVTLLEGEGQFNDATALVLYQISVMAVVVGSVTAGQIGVGLLVAVAGGAALGLAGGWLTRRALGLLHDAAPETTVTLAVPFALYLTAEAVGASGVLAVLVAGLFLRSTLSREVTSAGWVLGRSVWRYVDFAVSGLVFSFLGVELTDVLGSTDVLADGRALELAGVVVLVLVGLRAAAMFAASAAVGRRARRSGSATPYGWRESTVASWAGMRGVVTVATALALPITVDGGGPFPARDEVVSVALIVVLVTLVLQGLTLAPLIRRLGVADEADVGADTRRLHRAVTEAALKRLRQADDVPPEVRAAAIHQYESRLHYRRQVEDLVDGDAGGDDAGDRLRDLLASATEAEREAVLQARRRGDVSPAAADDVLFDIEARALRYDT</sequence>
<evidence type="ECO:0000256" key="2">
    <source>
        <dbReference type="ARBA" id="ARBA00022448"/>
    </source>
</evidence>
<evidence type="ECO:0000259" key="11">
    <source>
        <dbReference type="Pfam" id="PF00999"/>
    </source>
</evidence>
<dbReference type="AlphaFoldDB" id="A0A917SRT5"/>
<evidence type="ECO:0000256" key="6">
    <source>
        <dbReference type="ARBA" id="ARBA00023053"/>
    </source>
</evidence>
<feature type="transmembrane region" description="Helical" evidence="10">
    <location>
        <begin position="344"/>
        <end position="366"/>
    </location>
</feature>
<feature type="transmembrane region" description="Helical" evidence="10">
    <location>
        <begin position="263"/>
        <end position="281"/>
    </location>
</feature>
<dbReference type="GO" id="GO:0098719">
    <property type="term" value="P:sodium ion import across plasma membrane"/>
    <property type="evidence" value="ECO:0007669"/>
    <property type="project" value="TreeGrafter"/>
</dbReference>
<comment type="caution">
    <text evidence="12">The sequence shown here is derived from an EMBL/GenBank/DDBJ whole genome shotgun (WGS) entry which is preliminary data.</text>
</comment>
<dbReference type="InterPro" id="IPR004705">
    <property type="entry name" value="Cation/H_exchanger_CPA1_bac"/>
</dbReference>
<keyword evidence="10" id="KW-0050">Antiport</keyword>
<evidence type="ECO:0000256" key="7">
    <source>
        <dbReference type="ARBA" id="ARBA00023065"/>
    </source>
</evidence>
<evidence type="ECO:0000313" key="13">
    <source>
        <dbReference type="Proteomes" id="UP000655208"/>
    </source>
</evidence>
<keyword evidence="6 10" id="KW-0915">Sodium</keyword>
<keyword evidence="8 10" id="KW-0472">Membrane</keyword>
<accession>A0A917SRT5</accession>
<evidence type="ECO:0000256" key="1">
    <source>
        <dbReference type="ARBA" id="ARBA00004651"/>
    </source>
</evidence>
<dbReference type="GO" id="GO:0005886">
    <property type="term" value="C:plasma membrane"/>
    <property type="evidence" value="ECO:0007669"/>
    <property type="project" value="UniProtKB-SubCell"/>
</dbReference>
<feature type="transmembrane region" description="Helical" evidence="10">
    <location>
        <begin position="153"/>
        <end position="171"/>
    </location>
</feature>
<keyword evidence="2 10" id="KW-0813">Transport</keyword>
<comment type="function">
    <text evidence="10">Na(+)/H(+) antiporter that extrudes sodium in exchange for external protons.</text>
</comment>
<feature type="transmembrane region" description="Helical" evidence="10">
    <location>
        <begin position="178"/>
        <end position="197"/>
    </location>
</feature>
<dbReference type="InterPro" id="IPR018422">
    <property type="entry name" value="Cation/H_exchanger_CPA1"/>
</dbReference>
<evidence type="ECO:0000256" key="10">
    <source>
        <dbReference type="RuleBase" id="RU366002"/>
    </source>
</evidence>
<feature type="transmembrane region" description="Helical" evidence="10">
    <location>
        <begin position="217"/>
        <end position="243"/>
    </location>
</feature>
<dbReference type="GO" id="GO:0015385">
    <property type="term" value="F:sodium:proton antiporter activity"/>
    <property type="evidence" value="ECO:0007669"/>
    <property type="project" value="InterPro"/>
</dbReference>
<reference evidence="12" key="1">
    <citation type="journal article" date="2014" name="Int. J. Syst. Evol. Microbiol.">
        <title>Complete genome sequence of Corynebacterium casei LMG S-19264T (=DSM 44701T), isolated from a smear-ripened cheese.</title>
        <authorList>
            <consortium name="US DOE Joint Genome Institute (JGI-PGF)"/>
            <person name="Walter F."/>
            <person name="Albersmeier A."/>
            <person name="Kalinowski J."/>
            <person name="Ruckert C."/>
        </authorList>
    </citation>
    <scope>NUCLEOTIDE SEQUENCE</scope>
    <source>
        <strain evidence="12">CGMCC 4.7308</strain>
    </source>
</reference>
<dbReference type="NCBIfam" id="TIGR00831">
    <property type="entry name" value="a_cpa1"/>
    <property type="match status" value="1"/>
</dbReference>
<organism evidence="12 13">
    <name type="scientific">Nakamurella endophytica</name>
    <dbReference type="NCBI Taxonomy" id="1748367"/>
    <lineage>
        <taxon>Bacteria</taxon>
        <taxon>Bacillati</taxon>
        <taxon>Actinomycetota</taxon>
        <taxon>Actinomycetes</taxon>
        <taxon>Nakamurellales</taxon>
        <taxon>Nakamurellaceae</taxon>
        <taxon>Nakamurella</taxon>
    </lineage>
</organism>
<dbReference type="Pfam" id="PF00999">
    <property type="entry name" value="Na_H_Exchanger"/>
    <property type="match status" value="1"/>
</dbReference>
<dbReference type="RefSeq" id="WP_188940486.1">
    <property type="nucleotide sequence ID" value="NZ_BMNA01000002.1"/>
</dbReference>
<feature type="domain" description="Cation/H+ exchanger transmembrane" evidence="11">
    <location>
        <begin position="15"/>
        <end position="402"/>
    </location>
</feature>
<keyword evidence="13" id="KW-1185">Reference proteome</keyword>
<name>A0A917SRT5_9ACTN</name>
<comment type="caution">
    <text evidence="10">Lacks conserved residue(s) required for the propagation of feature annotation.</text>
</comment>
<evidence type="ECO:0000256" key="8">
    <source>
        <dbReference type="ARBA" id="ARBA00023136"/>
    </source>
</evidence>
<evidence type="ECO:0000256" key="3">
    <source>
        <dbReference type="ARBA" id="ARBA00022475"/>
    </source>
</evidence>
<feature type="transmembrane region" description="Helical" evidence="10">
    <location>
        <begin position="301"/>
        <end position="324"/>
    </location>
</feature>
<evidence type="ECO:0000256" key="4">
    <source>
        <dbReference type="ARBA" id="ARBA00022692"/>
    </source>
</evidence>
<dbReference type="Gene3D" id="6.10.140.1330">
    <property type="match status" value="1"/>
</dbReference>
<feature type="transmembrane region" description="Helical" evidence="10">
    <location>
        <begin position="83"/>
        <end position="105"/>
    </location>
</feature>
<dbReference type="EMBL" id="BMNA01000002">
    <property type="protein sequence ID" value="GGL93012.1"/>
    <property type="molecule type" value="Genomic_DNA"/>
</dbReference>
<feature type="transmembrane region" description="Helical" evidence="10">
    <location>
        <begin position="378"/>
        <end position="401"/>
    </location>
</feature>
<reference evidence="12" key="2">
    <citation type="submission" date="2020-09" db="EMBL/GenBank/DDBJ databases">
        <authorList>
            <person name="Sun Q."/>
            <person name="Zhou Y."/>
        </authorList>
    </citation>
    <scope>NUCLEOTIDE SEQUENCE</scope>
    <source>
        <strain evidence="12">CGMCC 4.7308</strain>
    </source>
</reference>
<protein>
    <submittedName>
        <fullName evidence="12">Na+/H+ antiporter</fullName>
    </submittedName>
</protein>
<evidence type="ECO:0000313" key="12">
    <source>
        <dbReference type="EMBL" id="GGL93012.1"/>
    </source>
</evidence>
<keyword evidence="9 10" id="KW-0739">Sodium transport</keyword>
<comment type="similarity">
    <text evidence="10">Belongs to the monovalent cation:proton antiporter 1 (CPA1) transporter (TC 2.A.36) family.</text>
</comment>
<gene>
    <name evidence="12" type="ORF">GCM10011594_10990</name>
</gene>
<proteinExistence type="inferred from homology"/>
<keyword evidence="7 10" id="KW-0406">Ion transport</keyword>
<dbReference type="PANTHER" id="PTHR10110">
    <property type="entry name" value="SODIUM/HYDROGEN EXCHANGER"/>
    <property type="match status" value="1"/>
</dbReference>
<keyword evidence="3 10" id="KW-1003">Cell membrane</keyword>
<dbReference type="GO" id="GO:0015386">
    <property type="term" value="F:potassium:proton antiporter activity"/>
    <property type="evidence" value="ECO:0007669"/>
    <property type="project" value="TreeGrafter"/>
</dbReference>
<evidence type="ECO:0000256" key="9">
    <source>
        <dbReference type="ARBA" id="ARBA00023201"/>
    </source>
</evidence>
<dbReference type="PANTHER" id="PTHR10110:SF86">
    <property type="entry name" value="SODIUM_HYDROGEN EXCHANGER 7"/>
    <property type="match status" value="1"/>
</dbReference>
<dbReference type="InterPro" id="IPR006153">
    <property type="entry name" value="Cation/H_exchanger_TM"/>
</dbReference>
<comment type="subcellular location">
    <subcellularLocation>
        <location evidence="1 10">Cell membrane</location>
        <topology evidence="1 10">Multi-pass membrane protein</topology>
    </subcellularLocation>
</comment>
<keyword evidence="4 10" id="KW-0812">Transmembrane</keyword>
<evidence type="ECO:0000256" key="5">
    <source>
        <dbReference type="ARBA" id="ARBA00022989"/>
    </source>
</evidence>
<dbReference type="Proteomes" id="UP000655208">
    <property type="component" value="Unassembled WGS sequence"/>
</dbReference>
<keyword evidence="5 10" id="KW-1133">Transmembrane helix</keyword>